<dbReference type="InterPro" id="IPR023299">
    <property type="entry name" value="ATPase_P-typ_cyto_dom_N"/>
</dbReference>
<dbReference type="SUPFAM" id="SSF81665">
    <property type="entry name" value="Calcium ATPase, transmembrane domain M"/>
    <property type="match status" value="1"/>
</dbReference>
<feature type="compositionally biased region" description="Basic and acidic residues" evidence="14">
    <location>
        <begin position="13"/>
        <end position="55"/>
    </location>
</feature>
<dbReference type="Pfam" id="PF00122">
    <property type="entry name" value="E1-E2_ATPase"/>
    <property type="match status" value="1"/>
</dbReference>
<keyword evidence="7" id="KW-0813">Transport</keyword>
<feature type="transmembrane region" description="Helical" evidence="13">
    <location>
        <begin position="680"/>
        <end position="702"/>
    </location>
</feature>
<dbReference type="PANTHER" id="PTHR43520:SF8">
    <property type="entry name" value="P-TYPE CU(+) TRANSPORTER"/>
    <property type="match status" value="1"/>
</dbReference>
<evidence type="ECO:0000256" key="6">
    <source>
        <dbReference type="ARBA" id="ARBA00022741"/>
    </source>
</evidence>
<organism evidence="16 17">
    <name type="scientific">Micromonospora radicis</name>
    <dbReference type="NCBI Taxonomy" id="1894971"/>
    <lineage>
        <taxon>Bacteria</taxon>
        <taxon>Bacillati</taxon>
        <taxon>Actinomycetota</taxon>
        <taxon>Actinomycetes</taxon>
        <taxon>Micromonosporales</taxon>
        <taxon>Micromonosporaceae</taxon>
        <taxon>Micromonospora</taxon>
    </lineage>
</organism>
<dbReference type="InterPro" id="IPR036412">
    <property type="entry name" value="HAD-like_sf"/>
</dbReference>
<dbReference type="Gene3D" id="3.40.1110.10">
    <property type="entry name" value="Calcium-transporting ATPase, cytoplasmic domain N"/>
    <property type="match status" value="1"/>
</dbReference>
<dbReference type="AlphaFoldDB" id="A0A418MSD4"/>
<dbReference type="InterPro" id="IPR023298">
    <property type="entry name" value="ATPase_P-typ_TM_dom_sf"/>
</dbReference>
<dbReference type="GO" id="GO:0055070">
    <property type="term" value="P:copper ion homeostasis"/>
    <property type="evidence" value="ECO:0007669"/>
    <property type="project" value="TreeGrafter"/>
</dbReference>
<keyword evidence="6 13" id="KW-0547">Nucleotide-binding</keyword>
<dbReference type="InterPro" id="IPR044492">
    <property type="entry name" value="P_typ_ATPase_HD_dom"/>
</dbReference>
<evidence type="ECO:0000256" key="13">
    <source>
        <dbReference type="RuleBase" id="RU362081"/>
    </source>
</evidence>
<keyword evidence="7" id="KW-0187">Copper transport</keyword>
<reference evidence="16 17" key="1">
    <citation type="submission" date="2018-08" db="EMBL/GenBank/DDBJ databases">
        <title>Jishengella sp. nov., isolated from a root of Azadirachta indica A. Juss. var. siamensis Valenton.</title>
        <authorList>
            <person name="Kuncharoen N."/>
            <person name="Tanasupawat S."/>
            <person name="Kudo T."/>
            <person name="Ohkuma M."/>
        </authorList>
    </citation>
    <scope>NUCLEOTIDE SEQUENCE [LARGE SCALE GENOMIC DNA]</scope>
    <source>
        <strain evidence="16 17">AZ1-13</strain>
    </source>
</reference>
<dbReference type="SFLD" id="SFLDG00002">
    <property type="entry name" value="C1.7:_P-type_atpase_like"/>
    <property type="match status" value="1"/>
</dbReference>
<dbReference type="FunFam" id="2.70.150.10:FF:000020">
    <property type="entry name" value="Copper-exporting P-type ATPase A"/>
    <property type="match status" value="1"/>
</dbReference>
<proteinExistence type="inferred from homology"/>
<dbReference type="SFLD" id="SFLDF00027">
    <property type="entry name" value="p-type_atpase"/>
    <property type="match status" value="1"/>
</dbReference>
<evidence type="ECO:0000256" key="12">
    <source>
        <dbReference type="ARBA" id="ARBA00023136"/>
    </source>
</evidence>
<dbReference type="InterPro" id="IPR027256">
    <property type="entry name" value="P-typ_ATPase_IB"/>
</dbReference>
<dbReference type="InterPro" id="IPR023214">
    <property type="entry name" value="HAD_sf"/>
</dbReference>
<gene>
    <name evidence="16" type="ORF">D2L64_17685</name>
</gene>
<dbReference type="SFLD" id="SFLDS00003">
    <property type="entry name" value="Haloacid_Dehalogenase"/>
    <property type="match status" value="1"/>
</dbReference>
<dbReference type="GO" id="GO:0016887">
    <property type="term" value="F:ATP hydrolysis activity"/>
    <property type="evidence" value="ECO:0007669"/>
    <property type="project" value="InterPro"/>
</dbReference>
<dbReference type="GO" id="GO:0043682">
    <property type="term" value="F:P-type divalent copper transporter activity"/>
    <property type="evidence" value="ECO:0007669"/>
    <property type="project" value="TreeGrafter"/>
</dbReference>
<evidence type="ECO:0000256" key="3">
    <source>
        <dbReference type="ARBA" id="ARBA00022475"/>
    </source>
</evidence>
<dbReference type="RefSeq" id="WP_119577949.1">
    <property type="nucleotide sequence ID" value="NZ_QXEC01000016.1"/>
</dbReference>
<evidence type="ECO:0000256" key="1">
    <source>
        <dbReference type="ARBA" id="ARBA00004651"/>
    </source>
</evidence>
<dbReference type="NCBIfam" id="TIGR01494">
    <property type="entry name" value="ATPase_P-type"/>
    <property type="match status" value="2"/>
</dbReference>
<dbReference type="GO" id="GO:0005886">
    <property type="term" value="C:plasma membrane"/>
    <property type="evidence" value="ECO:0007669"/>
    <property type="project" value="UniProtKB-SubCell"/>
</dbReference>
<feature type="transmembrane region" description="Helical" evidence="13">
    <location>
        <begin position="157"/>
        <end position="173"/>
    </location>
</feature>
<sequence length="735" mass="77014">MDRHGEPGAAAGERPDSEPGRRREHARHTDIDHRQHGERAPHSEHAPHGGHDKHAGHDPEVFRRKFWLSLILTVPIVVTSHMVMAWFGYRLDFPGIDLVGPVLGTVVFGYGGWPFLQGAVREVADRAPGMMLLIAMAITVAYLASLATAFGAFDLDFWWELAALVTIMLLGHWQEMKAIGQARGALSALAALLPDDAERLAADGRPERVSVAELAVGDTVLVRPGGRVPADGQIVDGQAELDESMITGESRPVPRTTGDRVVAGTVATDAALRVRIDAVGDDTALAGIQRLVAQAQRSSGRAQVLADRFAAGLFYIATATAVVTLVVWTVLGNLGEAVVRTVTVLVIACPHALGLAIPLVIALSTAVAAKGGILVKDRLALERMRTVDTVLFDKTGTLTRGEHVVTDVAAASPDGAGSTAPDLGGEGTGSVGGPTVAASAVLAVAAAVEADSEHPLARAIVAAAERGDRRTATGFQSLTGRGVRAEVDGVSYAVGGPALLRQFDVTVPDDLARRQDDWTRRGAAVLHLLRLHGDRGEVVGALALEDEVRPEARQAIAELRRQGIRKIVMITGDARPVAEAVAADLGFRPGEDEVFAEVLPADKDDTVAQLQRRGLRVAMVGDGVNDAPALARANVGIAIGAGTDVAIESAGVVLASSDPRGVTGVIRLSRAAYRKMLQNLAWAAGYNVVALPLAAGVLAWAGVTLSPAVGAVLMSASTIVVALNAQLLRRVRLRP</sequence>
<dbReference type="InterPro" id="IPR008250">
    <property type="entry name" value="ATPase_P-typ_transduc_dom_A_sf"/>
</dbReference>
<keyword evidence="4 13" id="KW-0812">Transmembrane</keyword>
<feature type="transmembrane region" description="Helical" evidence="13">
    <location>
        <begin position="66"/>
        <end position="89"/>
    </location>
</feature>
<dbReference type="Proteomes" id="UP000283832">
    <property type="component" value="Unassembled WGS sequence"/>
</dbReference>
<evidence type="ECO:0000256" key="8">
    <source>
        <dbReference type="ARBA" id="ARBA00022840"/>
    </source>
</evidence>
<dbReference type="InterPro" id="IPR059000">
    <property type="entry name" value="ATPase_P-type_domA"/>
</dbReference>
<dbReference type="NCBIfam" id="TIGR01525">
    <property type="entry name" value="ATPase-IB_hvy"/>
    <property type="match status" value="1"/>
</dbReference>
<keyword evidence="12 13" id="KW-0472">Membrane</keyword>
<dbReference type="Pfam" id="PF00702">
    <property type="entry name" value="Hydrolase"/>
    <property type="match status" value="1"/>
</dbReference>
<dbReference type="SUPFAM" id="SSF81653">
    <property type="entry name" value="Calcium ATPase, transduction domain A"/>
    <property type="match status" value="1"/>
</dbReference>
<protein>
    <submittedName>
        <fullName evidence="16">Heavy metal translocating P-type ATPase</fullName>
    </submittedName>
</protein>
<feature type="transmembrane region" description="Helical" evidence="13">
    <location>
        <begin position="128"/>
        <end position="151"/>
    </location>
</feature>
<evidence type="ECO:0000256" key="4">
    <source>
        <dbReference type="ARBA" id="ARBA00022692"/>
    </source>
</evidence>
<keyword evidence="10 13" id="KW-1133">Transmembrane helix</keyword>
<feature type="region of interest" description="Disordered" evidence="14">
    <location>
        <begin position="1"/>
        <end position="55"/>
    </location>
</feature>
<evidence type="ECO:0000256" key="2">
    <source>
        <dbReference type="ARBA" id="ARBA00006024"/>
    </source>
</evidence>
<feature type="transmembrane region" description="Helical" evidence="13">
    <location>
        <begin position="309"/>
        <end position="331"/>
    </location>
</feature>
<dbReference type="EMBL" id="QXEC01000016">
    <property type="protein sequence ID" value="RIV37080.1"/>
    <property type="molecule type" value="Genomic_DNA"/>
</dbReference>
<keyword evidence="8 13" id="KW-0067">ATP-binding</keyword>
<keyword evidence="9" id="KW-1278">Translocase</keyword>
<keyword evidence="3 13" id="KW-1003">Cell membrane</keyword>
<evidence type="ECO:0000256" key="10">
    <source>
        <dbReference type="ARBA" id="ARBA00022989"/>
    </source>
</evidence>
<evidence type="ECO:0000256" key="7">
    <source>
        <dbReference type="ARBA" id="ARBA00022796"/>
    </source>
</evidence>
<evidence type="ECO:0000256" key="14">
    <source>
        <dbReference type="SAM" id="MobiDB-lite"/>
    </source>
</evidence>
<feature type="transmembrane region" description="Helical" evidence="13">
    <location>
        <begin position="351"/>
        <end position="375"/>
    </location>
</feature>
<evidence type="ECO:0000313" key="16">
    <source>
        <dbReference type="EMBL" id="RIV37080.1"/>
    </source>
</evidence>
<dbReference type="PRINTS" id="PR00119">
    <property type="entry name" value="CATATPASE"/>
</dbReference>
<evidence type="ECO:0000256" key="5">
    <source>
        <dbReference type="ARBA" id="ARBA00022723"/>
    </source>
</evidence>
<keyword evidence="17" id="KW-1185">Reference proteome</keyword>
<comment type="similarity">
    <text evidence="2 13">Belongs to the cation transport ATPase (P-type) (TC 3.A.3) family. Type IB subfamily.</text>
</comment>
<dbReference type="InterPro" id="IPR018303">
    <property type="entry name" value="ATPase_P-typ_P_site"/>
</dbReference>
<feature type="transmembrane region" description="Helical" evidence="13">
    <location>
        <begin position="95"/>
        <end position="116"/>
    </location>
</feature>
<evidence type="ECO:0000313" key="17">
    <source>
        <dbReference type="Proteomes" id="UP000283832"/>
    </source>
</evidence>
<name>A0A418MSD4_9ACTN</name>
<keyword evidence="5 13" id="KW-0479">Metal-binding</keyword>
<evidence type="ECO:0000256" key="9">
    <source>
        <dbReference type="ARBA" id="ARBA00022967"/>
    </source>
</evidence>
<dbReference type="OrthoDB" id="7059309at2"/>
<comment type="caution">
    <text evidence="16">The sequence shown here is derived from an EMBL/GenBank/DDBJ whole genome shotgun (WGS) entry which is preliminary data.</text>
</comment>
<evidence type="ECO:0000256" key="11">
    <source>
        <dbReference type="ARBA" id="ARBA00023008"/>
    </source>
</evidence>
<dbReference type="Gene3D" id="3.40.50.1000">
    <property type="entry name" value="HAD superfamily/HAD-like"/>
    <property type="match status" value="1"/>
</dbReference>
<dbReference type="GO" id="GO:0005507">
    <property type="term" value="F:copper ion binding"/>
    <property type="evidence" value="ECO:0007669"/>
    <property type="project" value="TreeGrafter"/>
</dbReference>
<accession>A0A418MSD4</accession>
<dbReference type="GO" id="GO:0005524">
    <property type="term" value="F:ATP binding"/>
    <property type="evidence" value="ECO:0007669"/>
    <property type="project" value="UniProtKB-UniRule"/>
</dbReference>
<dbReference type="SUPFAM" id="SSF56784">
    <property type="entry name" value="HAD-like"/>
    <property type="match status" value="1"/>
</dbReference>
<dbReference type="InterPro" id="IPR001757">
    <property type="entry name" value="P_typ_ATPase"/>
</dbReference>
<dbReference type="PANTHER" id="PTHR43520">
    <property type="entry name" value="ATP7, ISOFORM B"/>
    <property type="match status" value="1"/>
</dbReference>
<keyword evidence="7" id="KW-0406">Ion transport</keyword>
<feature type="transmembrane region" description="Helical" evidence="13">
    <location>
        <begin position="708"/>
        <end position="728"/>
    </location>
</feature>
<dbReference type="Gene3D" id="2.70.150.10">
    <property type="entry name" value="Calcium-transporting ATPase, cytoplasmic transduction domain A"/>
    <property type="match status" value="1"/>
</dbReference>
<feature type="domain" description="P-type ATPase A" evidence="15">
    <location>
        <begin position="192"/>
        <end position="292"/>
    </location>
</feature>
<comment type="subcellular location">
    <subcellularLocation>
        <location evidence="1">Cell membrane</location>
        <topology evidence="1">Multi-pass membrane protein</topology>
    </subcellularLocation>
</comment>
<dbReference type="PROSITE" id="PS00154">
    <property type="entry name" value="ATPASE_E1_E2"/>
    <property type="match status" value="1"/>
</dbReference>
<keyword evidence="11" id="KW-0186">Copper</keyword>
<evidence type="ECO:0000259" key="15">
    <source>
        <dbReference type="Pfam" id="PF00122"/>
    </source>
</evidence>